<dbReference type="OrthoDB" id="1577640at2759"/>
<organism evidence="4 5">
    <name type="scientific">Microdochium trichocladiopsis</name>
    <dbReference type="NCBI Taxonomy" id="1682393"/>
    <lineage>
        <taxon>Eukaryota</taxon>
        <taxon>Fungi</taxon>
        <taxon>Dikarya</taxon>
        <taxon>Ascomycota</taxon>
        <taxon>Pezizomycotina</taxon>
        <taxon>Sordariomycetes</taxon>
        <taxon>Xylariomycetidae</taxon>
        <taxon>Xylariales</taxon>
        <taxon>Microdochiaceae</taxon>
        <taxon>Microdochium</taxon>
    </lineage>
</organism>
<dbReference type="PROSITE" id="PS50297">
    <property type="entry name" value="ANK_REP_REGION"/>
    <property type="match status" value="6"/>
</dbReference>
<feature type="repeat" description="ANK" evidence="2">
    <location>
        <begin position="898"/>
        <end position="930"/>
    </location>
</feature>
<evidence type="ECO:0000259" key="3">
    <source>
        <dbReference type="PROSITE" id="PS50837"/>
    </source>
</evidence>
<dbReference type="Pfam" id="PF12796">
    <property type="entry name" value="Ank_2"/>
    <property type="match status" value="4"/>
</dbReference>
<dbReference type="InterPro" id="IPR056884">
    <property type="entry name" value="NPHP3-like_N"/>
</dbReference>
<dbReference type="Gene3D" id="1.25.40.20">
    <property type="entry name" value="Ankyrin repeat-containing domain"/>
    <property type="match status" value="3"/>
</dbReference>
<dbReference type="InterPro" id="IPR007111">
    <property type="entry name" value="NACHT_NTPase"/>
</dbReference>
<keyword evidence="5" id="KW-1185">Reference proteome</keyword>
<dbReference type="InterPro" id="IPR002110">
    <property type="entry name" value="Ankyrin_rpt"/>
</dbReference>
<feature type="repeat" description="ANK" evidence="2">
    <location>
        <begin position="864"/>
        <end position="896"/>
    </location>
</feature>
<gene>
    <name evidence="4" type="ORF">B0I36DRAFT_219141</name>
</gene>
<dbReference type="InterPro" id="IPR027417">
    <property type="entry name" value="P-loop_NTPase"/>
</dbReference>
<feature type="repeat" description="ANK" evidence="2">
    <location>
        <begin position="834"/>
        <end position="863"/>
    </location>
</feature>
<feature type="repeat" description="ANK" evidence="2">
    <location>
        <begin position="929"/>
        <end position="961"/>
    </location>
</feature>
<dbReference type="PROSITE" id="PS50088">
    <property type="entry name" value="ANK_REPEAT"/>
    <property type="match status" value="8"/>
</dbReference>
<dbReference type="GO" id="GO:0003824">
    <property type="term" value="F:catalytic activity"/>
    <property type="evidence" value="ECO:0007669"/>
    <property type="project" value="InterPro"/>
</dbReference>
<dbReference type="Gene3D" id="3.40.50.1580">
    <property type="entry name" value="Nucleoside phosphorylase domain"/>
    <property type="match status" value="1"/>
</dbReference>
<protein>
    <submittedName>
        <fullName evidence="4">Ankyrin repeat-containing domain protein</fullName>
    </submittedName>
</protein>
<feature type="non-terminal residue" evidence="4">
    <location>
        <position position="1176"/>
    </location>
</feature>
<dbReference type="SUPFAM" id="SSF52540">
    <property type="entry name" value="P-loop containing nucleoside triphosphate hydrolases"/>
    <property type="match status" value="1"/>
</dbReference>
<dbReference type="GO" id="GO:0009116">
    <property type="term" value="P:nucleoside metabolic process"/>
    <property type="evidence" value="ECO:0007669"/>
    <property type="project" value="InterPro"/>
</dbReference>
<feature type="domain" description="NACHT" evidence="3">
    <location>
        <begin position="350"/>
        <end position="496"/>
    </location>
</feature>
<dbReference type="GeneID" id="70178556"/>
<proteinExistence type="predicted"/>
<dbReference type="RefSeq" id="XP_046009798.1">
    <property type="nucleotide sequence ID" value="XM_046149010.1"/>
</dbReference>
<dbReference type="Proteomes" id="UP000756346">
    <property type="component" value="Unassembled WGS sequence"/>
</dbReference>
<dbReference type="Pfam" id="PF00023">
    <property type="entry name" value="Ank"/>
    <property type="match status" value="2"/>
</dbReference>
<dbReference type="SUPFAM" id="SSF48403">
    <property type="entry name" value="Ankyrin repeat"/>
    <property type="match status" value="1"/>
</dbReference>
<comment type="caution">
    <text evidence="4">The sequence shown here is derived from an EMBL/GenBank/DDBJ whole genome shotgun (WGS) entry which is preliminary data.</text>
</comment>
<dbReference type="Gene3D" id="3.40.50.300">
    <property type="entry name" value="P-loop containing nucleotide triphosphate hydrolases"/>
    <property type="match status" value="1"/>
</dbReference>
<keyword evidence="1" id="KW-0677">Repeat</keyword>
<dbReference type="AlphaFoldDB" id="A0A9P8Y1Z3"/>
<sequence length="1176" mass="129307">YTYGRIGEHKLVIAEPVEIGPVNAAHCAAHVAQHFVNVRLALMVGIGAGIPGGKIDIRLGDVAIGVPREDHPGVIQYDLGKYEQGDAFRRIGALNKPPRILASAIRALEGDELRDKFPMRRILRHLGKQKEMFRRPRDSEDVLFDDTFSHVRRGSGCSACLASADKKIVQRPPRSSPDQPITHRGLILSGGGVVKNPEDRARLRRGYESAICFEMEAAGIVDELPCLVVRGISDYADTHKQDGWRGYAAGAAAAYCKAVLLKVPADEVEDSVRMKDIVDNVEATHAIARHTQSTTQNLRSSDQLEKIRHWLNPPDPSTNLNKARDQHQQGTGQWFLEHESYTRWKQERNSFLWLNGIPGCGKTILSSSIVANLQQHSGTGRNVLYFYFDFNDSAKQSVEAAVRSLLCQLYSRGSDRRADVNALYSSCGRGCDQPDNMSLLGAFRKTLEQAGETWLVLDALDECPKRDDSFAGGLLAWIQGLLDASLNTHVVVTSRPEQDIQEAVESWARSSDIISLRTNLVSDDIASYIKAQTRSLPRWQTRRDIQEQIEAALVEKANGMFRWVACQFDTLKNCLNPRSVHSALANLPRSLDETYARILQDIQLRPENMAYAKRLLQFLVYSDRPLRLEEAVDVVEVDPSRRPRFSPGDRMPHPQEVVRYCSSLVVLVKQKDETSGAEVIEIQLAHFSVQEYFQSDRLDQYIAADFAAVVARAAIVEVCLSYLMELPRTPDPKEVREKFPLAQYAAQHWATNAAIVERADKATCPVVEEYLCDKLAFPLGCGLFRPDKSWIDPDVWQVSVSALYYAAHKGFVHTVQKLLGKGFEVNAQGGVYGNALQAASFEGHEDTVRLLLDSGAHVNALGGYYGTSLQAASCGGHENIVRLLLQRDADINADGDGRFDNALHAASYEGHDTIVRLLLENGAHVNGPGQPSAFQYACSLGHYAVVRLLLDHGADINERNGPYGSALKAACYYGRDKVVQLLIDYGADVNVREENSSTSPLLAASISGHAATVRLLLDNGADVDRVRTPTENAVYAAASGGQLDIMLLLMENSTQEHRHNAFWAASLNGHDTIVRLLLGKGAGVNVVSAWGSTALLAASSQGHEVVVRLLLDAGADVDMISEETTALLEVSWGWGYPAVTRLLLEAGADISIRNGGRTALHLATTHGHVALVELLV</sequence>
<keyword evidence="2" id="KW-0040">ANK repeat</keyword>
<dbReference type="Pfam" id="PF24883">
    <property type="entry name" value="NPHP3_N"/>
    <property type="match status" value="1"/>
</dbReference>
<feature type="repeat" description="ANK" evidence="2">
    <location>
        <begin position="965"/>
        <end position="994"/>
    </location>
</feature>
<dbReference type="PANTHER" id="PTHR10039">
    <property type="entry name" value="AMELOGENIN"/>
    <property type="match status" value="1"/>
</dbReference>
<dbReference type="PANTHER" id="PTHR10039:SF16">
    <property type="entry name" value="GPI INOSITOL-DEACYLASE"/>
    <property type="match status" value="1"/>
</dbReference>
<feature type="repeat" description="ANK" evidence="2">
    <location>
        <begin position="1155"/>
        <end position="1176"/>
    </location>
</feature>
<evidence type="ECO:0000256" key="1">
    <source>
        <dbReference type="ARBA" id="ARBA00022737"/>
    </source>
</evidence>
<accession>A0A9P8Y1Z3</accession>
<dbReference type="EMBL" id="JAGTJQ010000008">
    <property type="protein sequence ID" value="KAH7026581.1"/>
    <property type="molecule type" value="Genomic_DNA"/>
</dbReference>
<dbReference type="InterPro" id="IPR000845">
    <property type="entry name" value="Nucleoside_phosphorylase_d"/>
</dbReference>
<dbReference type="SUPFAM" id="SSF53167">
    <property type="entry name" value="Purine and uridine phosphorylases"/>
    <property type="match status" value="1"/>
</dbReference>
<dbReference type="InterPro" id="IPR035994">
    <property type="entry name" value="Nucleoside_phosphorylase_sf"/>
</dbReference>
<evidence type="ECO:0000313" key="5">
    <source>
        <dbReference type="Proteomes" id="UP000756346"/>
    </source>
</evidence>
<feature type="repeat" description="ANK" evidence="2">
    <location>
        <begin position="1090"/>
        <end position="1122"/>
    </location>
</feature>
<feature type="repeat" description="ANK" evidence="2">
    <location>
        <begin position="996"/>
        <end position="1028"/>
    </location>
</feature>
<evidence type="ECO:0000313" key="4">
    <source>
        <dbReference type="EMBL" id="KAH7026581.1"/>
    </source>
</evidence>
<dbReference type="InterPro" id="IPR036770">
    <property type="entry name" value="Ankyrin_rpt-contain_sf"/>
</dbReference>
<feature type="non-terminal residue" evidence="4">
    <location>
        <position position="1"/>
    </location>
</feature>
<name>A0A9P8Y1Z3_9PEZI</name>
<reference evidence="4" key="1">
    <citation type="journal article" date="2021" name="Nat. Commun.">
        <title>Genetic determinants of endophytism in the Arabidopsis root mycobiome.</title>
        <authorList>
            <person name="Mesny F."/>
            <person name="Miyauchi S."/>
            <person name="Thiergart T."/>
            <person name="Pickel B."/>
            <person name="Atanasova L."/>
            <person name="Karlsson M."/>
            <person name="Huettel B."/>
            <person name="Barry K.W."/>
            <person name="Haridas S."/>
            <person name="Chen C."/>
            <person name="Bauer D."/>
            <person name="Andreopoulos W."/>
            <person name="Pangilinan J."/>
            <person name="LaButti K."/>
            <person name="Riley R."/>
            <person name="Lipzen A."/>
            <person name="Clum A."/>
            <person name="Drula E."/>
            <person name="Henrissat B."/>
            <person name="Kohler A."/>
            <person name="Grigoriev I.V."/>
            <person name="Martin F.M."/>
            <person name="Hacquard S."/>
        </authorList>
    </citation>
    <scope>NUCLEOTIDE SEQUENCE</scope>
    <source>
        <strain evidence="4">MPI-CAGE-CH-0230</strain>
    </source>
</reference>
<evidence type="ECO:0000256" key="2">
    <source>
        <dbReference type="PROSITE-ProRule" id="PRU00023"/>
    </source>
</evidence>
<dbReference type="PROSITE" id="PS50837">
    <property type="entry name" value="NACHT"/>
    <property type="match status" value="1"/>
</dbReference>
<dbReference type="Pfam" id="PF01048">
    <property type="entry name" value="PNP_UDP_1"/>
    <property type="match status" value="1"/>
</dbReference>
<dbReference type="SMART" id="SM00248">
    <property type="entry name" value="ANK"/>
    <property type="match status" value="10"/>
</dbReference>